<dbReference type="PROSITE" id="PS00806">
    <property type="entry name" value="ALDOLASE_CLASS_II_2"/>
    <property type="match status" value="1"/>
</dbReference>
<reference evidence="5" key="1">
    <citation type="submission" date="2015-02" db="EMBL/GenBank/DDBJ databases">
        <title>Description and complete genome sequence of the first cultured representative of the subdivision 5 of the Verrucomicrobia phylum.</title>
        <authorList>
            <person name="Spring S."/>
            <person name="Bunk B."/>
            <person name="Sproer C."/>
            <person name="Klenk H.-P."/>
        </authorList>
    </citation>
    <scope>NUCLEOTIDE SEQUENCE [LARGE SCALE GENOMIC DNA]</scope>
    <source>
        <strain evidence="5">L21-Fru-AB</strain>
    </source>
</reference>
<keyword evidence="3" id="KW-0479">Metal-binding</keyword>
<dbReference type="EC" id="4.1.2.13" evidence="4"/>
<evidence type="ECO:0000256" key="3">
    <source>
        <dbReference type="PIRSR" id="PIRSR001359-3"/>
    </source>
</evidence>
<dbReference type="GO" id="GO:0005975">
    <property type="term" value="P:carbohydrate metabolic process"/>
    <property type="evidence" value="ECO:0007669"/>
    <property type="project" value="InterPro"/>
</dbReference>
<keyword evidence="4" id="KW-0456">Lyase</keyword>
<dbReference type="KEGG" id="vbl:L21SP4_01239"/>
<dbReference type="SUPFAM" id="SSF51569">
    <property type="entry name" value="Aldolase"/>
    <property type="match status" value="1"/>
</dbReference>
<dbReference type="STRING" id="1307763.L21SP4_01239"/>
<proteinExistence type="predicted"/>
<dbReference type="InterPro" id="IPR050246">
    <property type="entry name" value="Class_II_FBP_aldolase"/>
</dbReference>
<dbReference type="EMBL" id="CP010904">
    <property type="protein sequence ID" value="AKJ64487.1"/>
    <property type="molecule type" value="Genomic_DNA"/>
</dbReference>
<dbReference type="Gene3D" id="3.20.20.70">
    <property type="entry name" value="Aldolase class I"/>
    <property type="match status" value="1"/>
</dbReference>
<reference evidence="4 5" key="2">
    <citation type="journal article" date="2016" name="ISME J.">
        <title>Characterization of the first cultured representative of Verrucomicrobia subdivision 5 indicates the proposal of a novel phylum.</title>
        <authorList>
            <person name="Spring S."/>
            <person name="Bunk B."/>
            <person name="Sproer C."/>
            <person name="Schumann P."/>
            <person name="Rohde M."/>
            <person name="Tindall B.J."/>
            <person name="Klenk H.P."/>
        </authorList>
    </citation>
    <scope>NUCLEOTIDE SEQUENCE [LARGE SCALE GENOMIC DNA]</scope>
    <source>
        <strain evidence="4 5">L21-Fru-AB</strain>
    </source>
</reference>
<name>A0A0G3EGF0_9BACT</name>
<dbReference type="PANTHER" id="PTHR30304">
    <property type="entry name" value="D-TAGATOSE-1,6-BISPHOSPHATE ALDOLASE"/>
    <property type="match status" value="1"/>
</dbReference>
<evidence type="ECO:0000256" key="1">
    <source>
        <dbReference type="PIRSR" id="PIRSR001359-1"/>
    </source>
</evidence>
<feature type="binding site" evidence="3">
    <location>
        <position position="210"/>
    </location>
    <ligand>
        <name>Zn(2+)</name>
        <dbReference type="ChEBI" id="CHEBI:29105"/>
        <label>1</label>
        <note>catalytic</note>
    </ligand>
</feature>
<feature type="binding site" evidence="3">
    <location>
        <position position="84"/>
    </location>
    <ligand>
        <name>Zn(2+)</name>
        <dbReference type="ChEBI" id="CHEBI:29105"/>
        <label>1</label>
        <note>catalytic</note>
    </ligand>
</feature>
<feature type="binding site" evidence="3">
    <location>
        <position position="135"/>
    </location>
    <ligand>
        <name>Zn(2+)</name>
        <dbReference type="ChEBI" id="CHEBI:29105"/>
        <label>2</label>
    </ligand>
</feature>
<comment type="cofactor">
    <cofactor evidence="3">
        <name>Zn(2+)</name>
        <dbReference type="ChEBI" id="CHEBI:29105"/>
    </cofactor>
    <text evidence="3">Binds 2 Zn(2+) ions per subunit. One is catalytic and the other provides a structural contribution.</text>
</comment>
<feature type="binding site" evidence="3">
    <location>
        <position position="182"/>
    </location>
    <ligand>
        <name>Zn(2+)</name>
        <dbReference type="ChEBI" id="CHEBI:29105"/>
        <label>1</label>
        <note>catalytic</note>
    </ligand>
</feature>
<organism evidence="4 5">
    <name type="scientific">Kiritimatiella glycovorans</name>
    <dbReference type="NCBI Taxonomy" id="1307763"/>
    <lineage>
        <taxon>Bacteria</taxon>
        <taxon>Pseudomonadati</taxon>
        <taxon>Kiritimatiellota</taxon>
        <taxon>Kiritimatiellia</taxon>
        <taxon>Kiritimatiellales</taxon>
        <taxon>Kiritimatiellaceae</taxon>
        <taxon>Kiritimatiella</taxon>
    </lineage>
</organism>
<sequence length="285" mass="30441">MGLMRMDALLVEARRKRMAIGGFECWSSAGARAIAEAAAECRMPVIFQATRAEYELMGGAAAMKAIVECYVEQAGIDAALHLDHGASMEEVRTCLDGGFSSVMLDASRLPLEENIAASSEAAGAAHEASCSIEAELGHVGGFEGDLEEVDDEQAGLTDPEEAERFVAETGIDCLAVGIGTVHGEYRREPNLDLDRLARIADRVPLPLVLHGGSGVTDELLLQAIERGIAKINICTDIHKVWIAAVTAARETRTPSLAGRYYEPAQEALKTSIAGIIQKFANGKSW</sequence>
<accession>A0A0G3EGF0</accession>
<dbReference type="PIRSF" id="PIRSF001359">
    <property type="entry name" value="F_bP_aldolase_II"/>
    <property type="match status" value="1"/>
</dbReference>
<feature type="active site" description="Proton donor" evidence="1">
    <location>
        <position position="83"/>
    </location>
</feature>
<evidence type="ECO:0000313" key="5">
    <source>
        <dbReference type="Proteomes" id="UP000035268"/>
    </source>
</evidence>
<evidence type="ECO:0000313" key="4">
    <source>
        <dbReference type="EMBL" id="AKJ64487.1"/>
    </source>
</evidence>
<feature type="binding site" evidence="2">
    <location>
        <begin position="211"/>
        <end position="213"/>
    </location>
    <ligand>
        <name>dihydroxyacetone phosphate</name>
        <dbReference type="ChEBI" id="CHEBI:57642"/>
    </ligand>
</feature>
<feature type="binding site" evidence="2">
    <location>
        <position position="183"/>
    </location>
    <ligand>
        <name>dihydroxyacetone phosphate</name>
        <dbReference type="ChEBI" id="CHEBI:57642"/>
    </ligand>
</feature>
<dbReference type="RefSeq" id="WP_052881817.1">
    <property type="nucleotide sequence ID" value="NZ_CP010904.1"/>
</dbReference>
<dbReference type="Proteomes" id="UP000035268">
    <property type="component" value="Chromosome"/>
</dbReference>
<gene>
    <name evidence="4" type="primary">fbaA</name>
    <name evidence="4" type="ORF">L21SP4_01239</name>
</gene>
<dbReference type="AlphaFoldDB" id="A0A0G3EGF0"/>
<dbReference type="Pfam" id="PF01116">
    <property type="entry name" value="F_bP_aldolase"/>
    <property type="match status" value="1"/>
</dbReference>
<feature type="binding site" evidence="2">
    <location>
        <begin position="232"/>
        <end position="235"/>
    </location>
    <ligand>
        <name>dihydroxyacetone phosphate</name>
        <dbReference type="ChEBI" id="CHEBI:57642"/>
    </ligand>
</feature>
<evidence type="ECO:0000256" key="2">
    <source>
        <dbReference type="PIRSR" id="PIRSR001359-2"/>
    </source>
</evidence>
<feature type="binding site" evidence="3">
    <location>
        <position position="105"/>
    </location>
    <ligand>
        <name>Zn(2+)</name>
        <dbReference type="ChEBI" id="CHEBI:29105"/>
        <label>2</label>
    </ligand>
</feature>
<keyword evidence="5" id="KW-1185">Reference proteome</keyword>
<dbReference type="OrthoDB" id="9803995at2"/>
<dbReference type="InterPro" id="IPR013785">
    <property type="entry name" value="Aldolase_TIM"/>
</dbReference>
<dbReference type="GO" id="GO:0008270">
    <property type="term" value="F:zinc ion binding"/>
    <property type="evidence" value="ECO:0007669"/>
    <property type="project" value="InterPro"/>
</dbReference>
<protein>
    <submittedName>
        <fullName evidence="4">Putative fructose-bisphosphate aldolase</fullName>
        <ecNumber evidence="4">4.1.2.13</ecNumber>
    </submittedName>
</protein>
<dbReference type="NCBIfam" id="TIGR00167">
    <property type="entry name" value="cbbA"/>
    <property type="match status" value="1"/>
</dbReference>
<dbReference type="GO" id="GO:0004332">
    <property type="term" value="F:fructose-bisphosphate aldolase activity"/>
    <property type="evidence" value="ECO:0007669"/>
    <property type="project" value="UniProtKB-EC"/>
</dbReference>
<dbReference type="InterPro" id="IPR000771">
    <property type="entry name" value="FBA_II"/>
</dbReference>
<keyword evidence="3" id="KW-0862">Zinc</keyword>
<dbReference type="PANTHER" id="PTHR30304:SF0">
    <property type="entry name" value="D-TAGATOSE-1,6-BISPHOSPHATE ALDOLASE SUBUNIT GATY-RELATED"/>
    <property type="match status" value="1"/>
</dbReference>